<feature type="transmembrane region" description="Helical" evidence="1">
    <location>
        <begin position="15"/>
        <end position="33"/>
    </location>
</feature>
<evidence type="ECO:0000256" key="1">
    <source>
        <dbReference type="SAM" id="Phobius"/>
    </source>
</evidence>
<proteinExistence type="predicted"/>
<feature type="transmembrane region" description="Helical" evidence="1">
    <location>
        <begin position="95"/>
        <end position="114"/>
    </location>
</feature>
<organism evidence="2 3">
    <name type="scientific">Dehalobacter restrictus (strain DSM 9455 / PER-K23)</name>
    <dbReference type="NCBI Taxonomy" id="871738"/>
    <lineage>
        <taxon>Bacteria</taxon>
        <taxon>Bacillati</taxon>
        <taxon>Bacillota</taxon>
        <taxon>Clostridia</taxon>
        <taxon>Eubacteriales</taxon>
        <taxon>Desulfitobacteriaceae</taxon>
        <taxon>Dehalobacter</taxon>
    </lineage>
</organism>
<sequence length="115" mass="13141">MIALGPIEIMNHTPWHFLAACVLLVLFFIATFSDDQNLKTKLRKIMYVVFGFAVLTGCYVWTLVDFSLPLLIKSIGGFALFWVMIQLTKNRFNKLYWGLFILIAAVGLTLAFVYI</sequence>
<reference evidence="2 3" key="1">
    <citation type="journal article" date="2013" name="Stand. Genomic Sci.">
        <title>Complete genome sequence of Dehalobacter restrictus PER-K23(T.).</title>
        <authorList>
            <person name="Kruse T."/>
            <person name="Maillard J."/>
            <person name="Goodwin L."/>
            <person name="Woyke T."/>
            <person name="Teshima H."/>
            <person name="Bruce D."/>
            <person name="Detter C."/>
            <person name="Tapia R."/>
            <person name="Han C."/>
            <person name="Huntemann M."/>
            <person name="Wei C.L."/>
            <person name="Han J."/>
            <person name="Chen A."/>
            <person name="Kyrpides N."/>
            <person name="Szeto E."/>
            <person name="Markowitz V."/>
            <person name="Ivanova N."/>
            <person name="Pagani I."/>
            <person name="Pati A."/>
            <person name="Pitluck S."/>
            <person name="Nolan M."/>
            <person name="Holliger C."/>
            <person name="Smidt H."/>
        </authorList>
    </citation>
    <scope>NUCLEOTIDE SEQUENCE [LARGE SCALE GENOMIC DNA]</scope>
    <source>
        <strain evidence="3">DSM 9455</strain>
    </source>
</reference>
<dbReference type="Proteomes" id="UP000018934">
    <property type="component" value="Chromosome"/>
</dbReference>
<feature type="transmembrane region" description="Helical" evidence="1">
    <location>
        <begin position="70"/>
        <end position="88"/>
    </location>
</feature>
<evidence type="ECO:0000313" key="2">
    <source>
        <dbReference type="EMBL" id="AHF11338.1"/>
    </source>
</evidence>
<evidence type="ECO:0000313" key="3">
    <source>
        <dbReference type="Proteomes" id="UP000018934"/>
    </source>
</evidence>
<accession>A0ABM5PA75</accession>
<dbReference type="RefSeq" id="WP_015262315.1">
    <property type="nucleotide sequence ID" value="NZ_CP007033.1"/>
</dbReference>
<dbReference type="EMBL" id="CP007033">
    <property type="protein sequence ID" value="AHF11338.1"/>
    <property type="molecule type" value="Genomic_DNA"/>
</dbReference>
<keyword evidence="1" id="KW-0472">Membrane</keyword>
<gene>
    <name evidence="2" type="ORF">DEHRE_07200</name>
</gene>
<keyword evidence="1" id="KW-0812">Transmembrane</keyword>
<keyword evidence="3" id="KW-1185">Reference proteome</keyword>
<keyword evidence="1" id="KW-1133">Transmembrane helix</keyword>
<feature type="transmembrane region" description="Helical" evidence="1">
    <location>
        <begin position="45"/>
        <end position="64"/>
    </location>
</feature>
<protein>
    <submittedName>
        <fullName evidence="2">Uncharacterized protein</fullName>
    </submittedName>
</protein>
<name>A0ABM5PA75_DEHRP</name>